<evidence type="ECO:0000256" key="1">
    <source>
        <dbReference type="SAM" id="Coils"/>
    </source>
</evidence>
<accession>A0ABW3TS80</accession>
<protein>
    <submittedName>
        <fullName evidence="2">Uncharacterized protein</fullName>
    </submittedName>
</protein>
<proteinExistence type="predicted"/>
<name>A0ABW3TS80_9MICO</name>
<keyword evidence="3" id="KW-1185">Reference proteome</keyword>
<dbReference type="Proteomes" id="UP001597181">
    <property type="component" value="Unassembled WGS sequence"/>
</dbReference>
<sequence length="139" mass="16004">MTATRLYTVVDAYTDDDYYTTTTESGHVLKLRRPIMCPHPDEWVERCKRLYGEQRAFFLPAAGRLYKSRSAAVARRDLIRYWGGKAEVLECTPGWESLEAANLRRKAERFDARIAKKQAEVEELARQRDIALGYEAVSA</sequence>
<evidence type="ECO:0000313" key="3">
    <source>
        <dbReference type="Proteomes" id="UP001597181"/>
    </source>
</evidence>
<keyword evidence="1" id="KW-0175">Coiled coil</keyword>
<reference evidence="3" key="1">
    <citation type="journal article" date="2019" name="Int. J. Syst. Evol. Microbiol.">
        <title>The Global Catalogue of Microorganisms (GCM) 10K type strain sequencing project: providing services to taxonomists for standard genome sequencing and annotation.</title>
        <authorList>
            <consortium name="The Broad Institute Genomics Platform"/>
            <consortium name="The Broad Institute Genome Sequencing Center for Infectious Disease"/>
            <person name="Wu L."/>
            <person name="Ma J."/>
        </authorList>
    </citation>
    <scope>NUCLEOTIDE SEQUENCE [LARGE SCALE GENOMIC DNA]</scope>
    <source>
        <strain evidence="3">CCUG 50213</strain>
    </source>
</reference>
<feature type="coiled-coil region" evidence="1">
    <location>
        <begin position="100"/>
        <end position="127"/>
    </location>
</feature>
<comment type="caution">
    <text evidence="2">The sequence shown here is derived from an EMBL/GenBank/DDBJ whole genome shotgun (WGS) entry which is preliminary data.</text>
</comment>
<dbReference type="EMBL" id="JBHTLY010000016">
    <property type="protein sequence ID" value="MFD1203475.1"/>
    <property type="molecule type" value="Genomic_DNA"/>
</dbReference>
<organism evidence="2 3">
    <name type="scientific">Leucobacter albus</name>
    <dbReference type="NCBI Taxonomy" id="272210"/>
    <lineage>
        <taxon>Bacteria</taxon>
        <taxon>Bacillati</taxon>
        <taxon>Actinomycetota</taxon>
        <taxon>Actinomycetes</taxon>
        <taxon>Micrococcales</taxon>
        <taxon>Microbacteriaceae</taxon>
        <taxon>Leucobacter</taxon>
    </lineage>
</organism>
<gene>
    <name evidence="2" type="ORF">ACFQ3U_16405</name>
</gene>
<evidence type="ECO:0000313" key="2">
    <source>
        <dbReference type="EMBL" id="MFD1203475.1"/>
    </source>
</evidence>
<dbReference type="RefSeq" id="WP_343962918.1">
    <property type="nucleotide sequence ID" value="NZ_BAAAKZ010000021.1"/>
</dbReference>